<evidence type="ECO:0000313" key="2">
    <source>
        <dbReference type="Proteomes" id="UP000740329"/>
    </source>
</evidence>
<name>A0A8J7RNI5_METVO</name>
<comment type="caution">
    <text evidence="1">The sequence shown here is derived from an EMBL/GenBank/DDBJ whole genome shotgun (WGS) entry which is preliminary data.</text>
</comment>
<dbReference type="AlphaFoldDB" id="A0A8J7RNI5"/>
<proteinExistence type="predicted"/>
<reference evidence="1" key="1">
    <citation type="submission" date="2021-03" db="EMBL/GenBank/DDBJ databases">
        <title>Genomic Encyclopedia of Type Strains, Phase IV (KMG-V): Genome sequencing to study the core and pangenomes of soil and plant-associated prokaryotes.</title>
        <authorList>
            <person name="Whitman W."/>
        </authorList>
    </citation>
    <scope>NUCLEOTIDE SEQUENCE</scope>
    <source>
        <strain evidence="1">C4</strain>
    </source>
</reference>
<dbReference type="EMBL" id="JAGGMV010000008">
    <property type="protein sequence ID" value="MBP2202161.1"/>
    <property type="molecule type" value="Genomic_DNA"/>
</dbReference>
<dbReference type="Proteomes" id="UP000740329">
    <property type="component" value="Unassembled WGS sequence"/>
</dbReference>
<dbReference type="RefSeq" id="WP_209591680.1">
    <property type="nucleotide sequence ID" value="NZ_JAGGMV010000008.1"/>
</dbReference>
<evidence type="ECO:0000313" key="1">
    <source>
        <dbReference type="EMBL" id="MBP2202161.1"/>
    </source>
</evidence>
<sequence>MKVHICPYCLNLVLHYSKDYIGELNAVNVDEDNVCGALQSNVILNNAKCSNIQGLKVNGGKIAKKLNLTQEQKELFFKNIIEIKRKKNRLKDYIVLEIAINSVI</sequence>
<gene>
    <name evidence="1" type="ORF">J3E07_001602</name>
</gene>
<accession>A0A8J7RNI5</accession>
<organism evidence="1 2">
    <name type="scientific">Methanococcus voltae</name>
    <dbReference type="NCBI Taxonomy" id="2188"/>
    <lineage>
        <taxon>Archaea</taxon>
        <taxon>Methanobacteriati</taxon>
        <taxon>Methanobacteriota</taxon>
        <taxon>Methanomada group</taxon>
        <taxon>Methanococci</taxon>
        <taxon>Methanococcales</taxon>
        <taxon>Methanococcaceae</taxon>
        <taxon>Methanococcus</taxon>
    </lineage>
</organism>
<protein>
    <submittedName>
        <fullName evidence="1">Uncharacterized protein</fullName>
    </submittedName>
</protein>